<sequence length="259" mass="29796">MLTLTDGQLDWLLERIPDPPKSPKGGRPPAEKRKVVQGIFWILDNGAKWKDLPRKFGSKSTVHRWFQTWVKQGLFETIMRDAGRLVEERDGYRLYECFIDGTFSKARGGGDGIGCTRVGKGVKIMVLVDARGLPVAVDTTSANPHESHLVQRLFDFMLPEDKPERIIGDKAYDSDDLDATLAQEGIEMIAPHRRNRRPENVTQDGRPLRRYARRWTVERTIGWIQNFRRLCIRWEKSTKLFQGFLHLACTLLLLRQVLG</sequence>
<reference evidence="3" key="1">
    <citation type="submission" date="2023-05" db="EMBL/GenBank/DDBJ databases">
        <title>Anaerotaeda fermentans gen. nov., sp. nov., a novel anaerobic planctomycete of the new family within the order Sedimentisphaerales isolated from Taman Peninsula, Russia.</title>
        <authorList>
            <person name="Khomyakova M.A."/>
            <person name="Merkel A.Y."/>
            <person name="Slobodkin A.I."/>
        </authorList>
    </citation>
    <scope>NUCLEOTIDE SEQUENCE</scope>
    <source>
        <strain evidence="3">M17dextr</strain>
    </source>
</reference>
<dbReference type="EMBL" id="JASCXX010000100">
    <property type="protein sequence ID" value="MDI6451910.1"/>
    <property type="molecule type" value="Genomic_DNA"/>
</dbReference>
<feature type="domain" description="Insertion element IS402-like" evidence="2">
    <location>
        <begin position="4"/>
        <end position="79"/>
    </location>
</feature>
<evidence type="ECO:0000259" key="2">
    <source>
        <dbReference type="Pfam" id="PF13340"/>
    </source>
</evidence>
<dbReference type="GO" id="GO:0004803">
    <property type="term" value="F:transposase activity"/>
    <property type="evidence" value="ECO:0007669"/>
    <property type="project" value="InterPro"/>
</dbReference>
<dbReference type="InterPro" id="IPR002559">
    <property type="entry name" value="Transposase_11"/>
</dbReference>
<feature type="domain" description="Transposase IS4-like" evidence="1">
    <location>
        <begin position="98"/>
        <end position="253"/>
    </location>
</feature>
<dbReference type="NCBIfam" id="NF033580">
    <property type="entry name" value="transpos_IS5_3"/>
    <property type="match status" value="1"/>
</dbReference>
<accession>A0AAW6U4Y8</accession>
<keyword evidence="4" id="KW-1185">Reference proteome</keyword>
<dbReference type="GO" id="GO:0003677">
    <property type="term" value="F:DNA binding"/>
    <property type="evidence" value="ECO:0007669"/>
    <property type="project" value="InterPro"/>
</dbReference>
<dbReference type="PANTHER" id="PTHR30007">
    <property type="entry name" value="PHP DOMAIN PROTEIN"/>
    <property type="match status" value="1"/>
</dbReference>
<organism evidence="3 4">
    <name type="scientific">Anaerobaca lacustris</name>
    <dbReference type="NCBI Taxonomy" id="3044600"/>
    <lineage>
        <taxon>Bacteria</taxon>
        <taxon>Pseudomonadati</taxon>
        <taxon>Planctomycetota</taxon>
        <taxon>Phycisphaerae</taxon>
        <taxon>Sedimentisphaerales</taxon>
        <taxon>Anaerobacaceae</taxon>
        <taxon>Anaerobaca</taxon>
    </lineage>
</organism>
<evidence type="ECO:0000313" key="3">
    <source>
        <dbReference type="EMBL" id="MDI6451910.1"/>
    </source>
</evidence>
<evidence type="ECO:0000313" key="4">
    <source>
        <dbReference type="Proteomes" id="UP001431776"/>
    </source>
</evidence>
<proteinExistence type="predicted"/>
<dbReference type="Pfam" id="PF01609">
    <property type="entry name" value="DDE_Tnp_1"/>
    <property type="match status" value="1"/>
</dbReference>
<gene>
    <name evidence="3" type="ORF">QJ522_22820</name>
</gene>
<evidence type="ECO:0000259" key="1">
    <source>
        <dbReference type="Pfam" id="PF01609"/>
    </source>
</evidence>
<name>A0AAW6U4Y8_9BACT</name>
<dbReference type="RefSeq" id="WP_349247315.1">
    <property type="nucleotide sequence ID" value="NZ_JASCXX010000100.1"/>
</dbReference>
<dbReference type="PANTHER" id="PTHR30007:SF0">
    <property type="entry name" value="TRANSPOSASE"/>
    <property type="match status" value="1"/>
</dbReference>
<dbReference type="GO" id="GO:0006313">
    <property type="term" value="P:DNA transposition"/>
    <property type="evidence" value="ECO:0007669"/>
    <property type="project" value="InterPro"/>
</dbReference>
<dbReference type="Proteomes" id="UP001431776">
    <property type="component" value="Unassembled WGS sequence"/>
</dbReference>
<dbReference type="Pfam" id="PF13340">
    <property type="entry name" value="DUF4096"/>
    <property type="match status" value="1"/>
</dbReference>
<dbReference type="AlphaFoldDB" id="A0AAW6U4Y8"/>
<dbReference type="InterPro" id="IPR025161">
    <property type="entry name" value="IS402-like_dom"/>
</dbReference>
<protein>
    <submittedName>
        <fullName evidence="3">IS5 family transposase</fullName>
    </submittedName>
</protein>
<comment type="caution">
    <text evidence="3">The sequence shown here is derived from an EMBL/GenBank/DDBJ whole genome shotgun (WGS) entry which is preliminary data.</text>
</comment>